<dbReference type="InterPro" id="IPR027417">
    <property type="entry name" value="P-loop_NTPase"/>
</dbReference>
<dbReference type="Proteomes" id="UP000628669">
    <property type="component" value="Unassembled WGS sequence"/>
</dbReference>
<dbReference type="InterPro" id="IPR038727">
    <property type="entry name" value="NadR/Ttd14_AAA_dom"/>
</dbReference>
<dbReference type="RefSeq" id="WP_200245909.1">
    <property type="nucleotide sequence ID" value="NZ_JAENHK010000010.1"/>
</dbReference>
<reference evidence="3" key="1">
    <citation type="submission" date="2021-01" db="EMBL/GenBank/DDBJ databases">
        <title>Genome public.</title>
        <authorList>
            <person name="Liu C."/>
            <person name="Sun Q."/>
        </authorList>
    </citation>
    <scope>NUCLEOTIDE SEQUENCE [LARGE SCALE GENOMIC DNA]</scope>
    <source>
        <strain evidence="3">YIM B02567</strain>
    </source>
</reference>
<dbReference type="Pfam" id="PF13521">
    <property type="entry name" value="AAA_28"/>
    <property type="match status" value="1"/>
</dbReference>
<keyword evidence="3" id="KW-1185">Reference proteome</keyword>
<comment type="caution">
    <text evidence="2">The sequence shown here is derived from an EMBL/GenBank/DDBJ whole genome shotgun (WGS) entry which is preliminary data.</text>
</comment>
<dbReference type="Gene3D" id="3.40.50.300">
    <property type="entry name" value="P-loop containing nucleotide triphosphate hydrolases"/>
    <property type="match status" value="1"/>
</dbReference>
<proteinExistence type="predicted"/>
<gene>
    <name evidence="2" type="ORF">JHL15_11680</name>
</gene>
<organism evidence="2 3">
    <name type="scientific">Chryseobacterium paridis</name>
    <dbReference type="NCBI Taxonomy" id="2800328"/>
    <lineage>
        <taxon>Bacteria</taxon>
        <taxon>Pseudomonadati</taxon>
        <taxon>Bacteroidota</taxon>
        <taxon>Flavobacteriia</taxon>
        <taxon>Flavobacteriales</taxon>
        <taxon>Weeksellaceae</taxon>
        <taxon>Chryseobacterium group</taxon>
        <taxon>Chryseobacterium</taxon>
    </lineage>
</organism>
<evidence type="ECO:0000313" key="2">
    <source>
        <dbReference type="EMBL" id="MBK1896417.1"/>
    </source>
</evidence>
<evidence type="ECO:0000259" key="1">
    <source>
        <dbReference type="Pfam" id="PF13521"/>
    </source>
</evidence>
<accession>A0ABS1FVF7</accession>
<protein>
    <submittedName>
        <fullName evidence="2">AAA family ATPase</fullName>
    </submittedName>
</protein>
<evidence type="ECO:0000313" key="3">
    <source>
        <dbReference type="Proteomes" id="UP000628669"/>
    </source>
</evidence>
<sequence>MKYLNNNFYVITGGPGVGKTTLLKQLEKEGYRTIEEDARQIIKDQMHNQGEGLPWKDKELYTHLMINASVNSFKAISNDQKNIVFFDRGIVDAFCYADMIALKISADMKNIVDTYRYNPKVFILPPWAKIYETDNERKQTWEEAVDTYDAMKATYSTYGYKAIEVPLDTVENRVKFILNHID</sequence>
<name>A0ABS1FVF7_9FLAO</name>
<dbReference type="EMBL" id="JAENHK010000010">
    <property type="protein sequence ID" value="MBK1896417.1"/>
    <property type="molecule type" value="Genomic_DNA"/>
</dbReference>
<feature type="domain" description="NadR/Ttd14 AAA" evidence="1">
    <location>
        <begin position="9"/>
        <end position="173"/>
    </location>
</feature>
<dbReference type="SUPFAM" id="SSF52540">
    <property type="entry name" value="P-loop containing nucleoside triphosphate hydrolases"/>
    <property type="match status" value="1"/>
</dbReference>